<keyword evidence="4 8" id="KW-1133">Transmembrane helix</keyword>
<keyword evidence="6" id="KW-0325">Glycoprotein</keyword>
<dbReference type="GO" id="GO:0016020">
    <property type="term" value="C:membrane"/>
    <property type="evidence" value="ECO:0007669"/>
    <property type="project" value="UniProtKB-SubCell"/>
</dbReference>
<evidence type="ECO:0000256" key="6">
    <source>
        <dbReference type="ARBA" id="ARBA00023180"/>
    </source>
</evidence>
<comment type="caution">
    <text evidence="9">The sequence shown here is derived from an EMBL/GenBank/DDBJ whole genome shotgun (WGS) entry which is preliminary data.</text>
</comment>
<evidence type="ECO:0000256" key="2">
    <source>
        <dbReference type="ARBA" id="ARBA00010532"/>
    </source>
</evidence>
<dbReference type="GO" id="GO:0005737">
    <property type="term" value="C:cytoplasm"/>
    <property type="evidence" value="ECO:0007669"/>
    <property type="project" value="TreeGrafter"/>
</dbReference>
<evidence type="ECO:0000256" key="3">
    <source>
        <dbReference type="ARBA" id="ARBA00022692"/>
    </source>
</evidence>
<evidence type="ECO:0000256" key="4">
    <source>
        <dbReference type="ARBA" id="ARBA00022989"/>
    </source>
</evidence>
<dbReference type="GO" id="GO:0005044">
    <property type="term" value="F:scavenger receptor activity"/>
    <property type="evidence" value="ECO:0007669"/>
    <property type="project" value="TreeGrafter"/>
</dbReference>
<evidence type="ECO:0000256" key="7">
    <source>
        <dbReference type="SAM" id="MobiDB-lite"/>
    </source>
</evidence>
<feature type="compositionally biased region" description="Low complexity" evidence="7">
    <location>
        <begin position="96"/>
        <end position="118"/>
    </location>
</feature>
<dbReference type="EMBL" id="JAWDGP010006922">
    <property type="protein sequence ID" value="KAK3733001.1"/>
    <property type="molecule type" value="Genomic_DNA"/>
</dbReference>
<keyword evidence="3 8" id="KW-0812">Transmembrane</keyword>
<dbReference type="AlphaFoldDB" id="A0AAE0Y4Y9"/>
<organism evidence="9 10">
    <name type="scientific">Elysia crispata</name>
    <name type="common">lettuce slug</name>
    <dbReference type="NCBI Taxonomy" id="231223"/>
    <lineage>
        <taxon>Eukaryota</taxon>
        <taxon>Metazoa</taxon>
        <taxon>Spiralia</taxon>
        <taxon>Lophotrochozoa</taxon>
        <taxon>Mollusca</taxon>
        <taxon>Gastropoda</taxon>
        <taxon>Heterobranchia</taxon>
        <taxon>Euthyneura</taxon>
        <taxon>Panpulmonata</taxon>
        <taxon>Sacoglossa</taxon>
        <taxon>Placobranchoidea</taxon>
        <taxon>Plakobranchidae</taxon>
        <taxon>Elysia</taxon>
    </lineage>
</organism>
<dbReference type="InterPro" id="IPR002159">
    <property type="entry name" value="CD36_fam"/>
</dbReference>
<dbReference type="Proteomes" id="UP001283361">
    <property type="component" value="Unassembled WGS sequence"/>
</dbReference>
<evidence type="ECO:0000256" key="8">
    <source>
        <dbReference type="SAM" id="Phobius"/>
    </source>
</evidence>
<proteinExistence type="inferred from homology"/>
<feature type="transmembrane region" description="Helical" evidence="8">
    <location>
        <begin position="154"/>
        <end position="175"/>
    </location>
</feature>
<evidence type="ECO:0000313" key="9">
    <source>
        <dbReference type="EMBL" id="KAK3733001.1"/>
    </source>
</evidence>
<gene>
    <name evidence="9" type="ORF">RRG08_002606</name>
</gene>
<evidence type="ECO:0000256" key="5">
    <source>
        <dbReference type="ARBA" id="ARBA00023136"/>
    </source>
</evidence>
<feature type="region of interest" description="Disordered" evidence="7">
    <location>
        <begin position="89"/>
        <end position="133"/>
    </location>
</feature>
<keyword evidence="10" id="KW-1185">Reference proteome</keyword>
<dbReference type="Pfam" id="PF01130">
    <property type="entry name" value="CD36"/>
    <property type="match status" value="1"/>
</dbReference>
<comment type="subcellular location">
    <subcellularLocation>
        <location evidence="1">Membrane</location>
    </subcellularLocation>
</comment>
<reference evidence="9" key="1">
    <citation type="journal article" date="2023" name="G3 (Bethesda)">
        <title>A reference genome for the long-term kleptoplast-retaining sea slug Elysia crispata morphotype clarki.</title>
        <authorList>
            <person name="Eastman K.E."/>
            <person name="Pendleton A.L."/>
            <person name="Shaikh M.A."/>
            <person name="Suttiyut T."/>
            <person name="Ogas R."/>
            <person name="Tomko P."/>
            <person name="Gavelis G."/>
            <person name="Widhalm J.R."/>
            <person name="Wisecaver J.H."/>
        </authorList>
    </citation>
    <scope>NUCLEOTIDE SEQUENCE</scope>
    <source>
        <strain evidence="9">ECLA1</strain>
    </source>
</reference>
<evidence type="ECO:0000313" key="10">
    <source>
        <dbReference type="Proteomes" id="UP001283361"/>
    </source>
</evidence>
<protein>
    <submittedName>
        <fullName evidence="9">Uncharacterized protein</fullName>
    </submittedName>
</protein>
<keyword evidence="5 8" id="KW-0472">Membrane</keyword>
<name>A0AAE0Y4Y9_9GAST</name>
<dbReference type="PANTHER" id="PTHR11923">
    <property type="entry name" value="SCAVENGER RECEPTOR CLASS B TYPE-1 SR-B1"/>
    <property type="match status" value="1"/>
</dbReference>
<accession>A0AAE0Y4Y9</accession>
<evidence type="ECO:0000256" key="1">
    <source>
        <dbReference type="ARBA" id="ARBA00004370"/>
    </source>
</evidence>
<sequence>MIYWPHSPRAQIAQAGPCQHQLQSMELRKEQAADPETTVAKGRSTVYDFPSQILNDAPVYNEGVPQVSQFRGHFDLSMRRAFQLTMAPGLTDHHNNINNNNNTHQNHNNHNGNHSSNAHSHHRHSGGPWSLKDRNDLSHTSYGSGRGKTVSTHILGVGIVFVGVLVLAVGLIMGLEFPRYVYQQNKDEQCVVHEGHRKYPQWVDGSQWTRLVRIFYWTLLNPDGFLYNSETPRFAQRGPYVYMARESKYDVNFNGPQVSYRLRRRYVFDAASTDVECPTCKDDDTLTILSPWYIRAVSNSGGEELLALHSIYIYTSGLLQQVTGAGDVAPWTLNNTLATAMGDFRSAPTSSLLASSYPELATFAFGTWLYNQSAAQYSETLQNATSPSGSFSPAEMRALYSALSNASLLGGSSLTSHDSQLSKTCRLWASEICPGSDGAGRRASLDLSLAACGVIYLIHSCAENVSSQARDLLHQAFCPLGTASDVCLDFQTVSQTVAAAYTHALSDYFAFLSSHFFNVFLVHKQLKLVESRSQNQLALGFQAQAAASFIPTTFYNGLLLSEWGSEGRETDPLWTVYTCLQNRDMDNNMKLIEYNSSWFSPIALQYNPESRYSLVSHTDFGTSCGHLRTCTQCSSSSTALDFFVEALQRPASFPLSEQISLWGVDVDRFEMSKGSLSNSSRLRVFQGLQNMTGVTGFLSWIGEPHVTTEPTDHVSFVDASIPSSSESSSTDIEPSYVSVEPVTGRIWERSIKLQTSVGITEESAQTLGRNIRDPLLPFPVFWTDRWQQIHSSEVNAYKHLVS</sequence>
<dbReference type="PANTHER" id="PTHR11923:SF51">
    <property type="entry name" value="LYSOSOME MEMBRANE PROTEIN 2"/>
    <property type="match status" value="1"/>
</dbReference>
<comment type="similarity">
    <text evidence="2">Belongs to the CD36 family.</text>
</comment>